<comment type="subunit">
    <text evidence="5">Forms a complex with TatA.</text>
</comment>
<comment type="similarity">
    <text evidence="5">Belongs to the TatC family.</text>
</comment>
<feature type="transmembrane region" description="Helical" evidence="5">
    <location>
        <begin position="222"/>
        <end position="242"/>
    </location>
</feature>
<dbReference type="GO" id="GO:0065002">
    <property type="term" value="P:intracellular protein transmembrane transport"/>
    <property type="evidence" value="ECO:0007669"/>
    <property type="project" value="TreeGrafter"/>
</dbReference>
<keyword evidence="5" id="KW-0811">Translocation</keyword>
<dbReference type="OrthoDB" id="9777044at2"/>
<evidence type="ECO:0000313" key="6">
    <source>
        <dbReference type="EMBL" id="REG05381.1"/>
    </source>
</evidence>
<proteinExistence type="inferred from homology"/>
<feature type="transmembrane region" description="Helical" evidence="5">
    <location>
        <begin position="77"/>
        <end position="106"/>
    </location>
</feature>
<dbReference type="AlphaFoldDB" id="A0A347ZWF7"/>
<dbReference type="Pfam" id="PF00902">
    <property type="entry name" value="TatC"/>
    <property type="match status" value="1"/>
</dbReference>
<evidence type="ECO:0000256" key="2">
    <source>
        <dbReference type="ARBA" id="ARBA00022692"/>
    </source>
</evidence>
<reference evidence="6 7" key="1">
    <citation type="submission" date="2018-08" db="EMBL/GenBank/DDBJ databases">
        <title>Genomic Encyclopedia of Type Strains, Phase IV (KMG-IV): sequencing the most valuable type-strain genomes for metagenomic binning, comparative biology and taxonomic classification.</title>
        <authorList>
            <person name="Goeker M."/>
        </authorList>
    </citation>
    <scope>NUCLEOTIDE SEQUENCE [LARGE SCALE GENOMIC DNA]</scope>
    <source>
        <strain evidence="6 7">DSM 23923</strain>
    </source>
</reference>
<dbReference type="GO" id="GO:0043953">
    <property type="term" value="P:protein transport by the Tat complex"/>
    <property type="evidence" value="ECO:0007669"/>
    <property type="project" value="UniProtKB-UniRule"/>
</dbReference>
<dbReference type="EMBL" id="QUMS01000005">
    <property type="protein sequence ID" value="REG05381.1"/>
    <property type="molecule type" value="Genomic_DNA"/>
</dbReference>
<dbReference type="InterPro" id="IPR019820">
    <property type="entry name" value="Sec-indep_translocase_CS"/>
</dbReference>
<comment type="caution">
    <text evidence="6">The sequence shown here is derived from an EMBL/GenBank/DDBJ whole genome shotgun (WGS) entry which is preliminary data.</text>
</comment>
<name>A0A347ZWF7_9CHLR</name>
<accession>A0A347ZWF7</accession>
<keyword evidence="3 5" id="KW-1133">Transmembrane helix</keyword>
<dbReference type="NCBIfam" id="TIGR00945">
    <property type="entry name" value="tatC"/>
    <property type="match status" value="1"/>
</dbReference>
<dbReference type="InterPro" id="IPR002033">
    <property type="entry name" value="TatC"/>
</dbReference>
<comment type="subcellular location">
    <subcellularLocation>
        <location evidence="5">Cell membrane</location>
        <topology evidence="5">Multi-pass membrane protein</topology>
    </subcellularLocation>
    <subcellularLocation>
        <location evidence="1">Membrane</location>
        <topology evidence="1">Multi-pass membrane protein</topology>
    </subcellularLocation>
</comment>
<evidence type="ECO:0000256" key="5">
    <source>
        <dbReference type="HAMAP-Rule" id="MF_00902"/>
    </source>
</evidence>
<dbReference type="RefSeq" id="WP_116226050.1">
    <property type="nucleotide sequence ID" value="NZ_AP018437.1"/>
</dbReference>
<dbReference type="GO" id="GO:0009977">
    <property type="term" value="F:proton motive force dependent protein transmembrane transporter activity"/>
    <property type="evidence" value="ECO:0007669"/>
    <property type="project" value="TreeGrafter"/>
</dbReference>
<dbReference type="PRINTS" id="PR01840">
    <property type="entry name" value="TATCFAMILY"/>
</dbReference>
<dbReference type="PANTHER" id="PTHR30371">
    <property type="entry name" value="SEC-INDEPENDENT PROTEIN TRANSLOCASE PROTEIN TATC"/>
    <property type="match status" value="1"/>
</dbReference>
<dbReference type="HAMAP" id="MF_00902">
    <property type="entry name" value="TatC"/>
    <property type="match status" value="1"/>
</dbReference>
<keyword evidence="7" id="KW-1185">Reference proteome</keyword>
<dbReference type="PANTHER" id="PTHR30371:SF0">
    <property type="entry name" value="SEC-INDEPENDENT PROTEIN TRANSLOCASE PROTEIN TATC, CHLOROPLASTIC-RELATED"/>
    <property type="match status" value="1"/>
</dbReference>
<organism evidence="6 7">
    <name type="scientific">Pelolinea submarina</name>
    <dbReference type="NCBI Taxonomy" id="913107"/>
    <lineage>
        <taxon>Bacteria</taxon>
        <taxon>Bacillati</taxon>
        <taxon>Chloroflexota</taxon>
        <taxon>Anaerolineae</taxon>
        <taxon>Anaerolineales</taxon>
        <taxon>Anaerolineaceae</taxon>
        <taxon>Pelolinea</taxon>
    </lineage>
</organism>
<keyword evidence="5" id="KW-0653">Protein transport</keyword>
<dbReference type="Proteomes" id="UP000256388">
    <property type="component" value="Unassembled WGS sequence"/>
</dbReference>
<evidence type="ECO:0000256" key="1">
    <source>
        <dbReference type="ARBA" id="ARBA00004141"/>
    </source>
</evidence>
<feature type="transmembrane region" description="Helical" evidence="5">
    <location>
        <begin position="198"/>
        <end position="216"/>
    </location>
</feature>
<comment type="function">
    <text evidence="5">Part of the twin-arginine translocation (Tat) system that transports large folded proteins containing a characteristic twin-arginine motif in their signal peptide across membranes.</text>
</comment>
<keyword evidence="4 5" id="KW-0472">Membrane</keyword>
<evidence type="ECO:0000313" key="7">
    <source>
        <dbReference type="Proteomes" id="UP000256388"/>
    </source>
</evidence>
<keyword evidence="5" id="KW-1003">Cell membrane</keyword>
<feature type="transmembrane region" description="Helical" evidence="5">
    <location>
        <begin position="113"/>
        <end position="136"/>
    </location>
</feature>
<protein>
    <recommendedName>
        <fullName evidence="5">Sec-independent protein translocase protein TatC</fullName>
    </recommendedName>
</protein>
<keyword evidence="2 5" id="KW-0812">Transmembrane</keyword>
<keyword evidence="5" id="KW-0813">Transport</keyword>
<gene>
    <name evidence="5" type="primary">tatC</name>
    <name evidence="6" type="ORF">DFR64_2781</name>
</gene>
<dbReference type="PROSITE" id="PS01218">
    <property type="entry name" value="TATC"/>
    <property type="match status" value="1"/>
</dbReference>
<feature type="transmembrane region" description="Helical" evidence="5">
    <location>
        <begin position="166"/>
        <end position="186"/>
    </location>
</feature>
<evidence type="ECO:0000256" key="3">
    <source>
        <dbReference type="ARBA" id="ARBA00022989"/>
    </source>
</evidence>
<sequence>MTGQQNPPVEEPDNQALMTFWEHIEELRRRLFIALLALGAATAGSFMFADKVIYLLAVPVGSIDALQSIEITENISVFMRVALLCGVGISMPVILYEILAFILPALKSSEKRWVYLTVIFGTIFFLAGAAFAYFIMLPSSLQFLIDFLAIETKPRLSSYINFITNLIFWMGVGFQFPLVIFALAKLNVVSARSLAKGWRYGVVVISILAAMITPTVDPVNMALLMAPLLVLYAISILFAYIAGGREKQAEIKENINP</sequence>
<evidence type="ECO:0000256" key="4">
    <source>
        <dbReference type="ARBA" id="ARBA00023136"/>
    </source>
</evidence>
<feature type="transmembrane region" description="Helical" evidence="5">
    <location>
        <begin position="31"/>
        <end position="57"/>
    </location>
</feature>
<dbReference type="GO" id="GO:0033281">
    <property type="term" value="C:TAT protein transport complex"/>
    <property type="evidence" value="ECO:0007669"/>
    <property type="project" value="UniProtKB-UniRule"/>
</dbReference>